<dbReference type="Proteomes" id="UP000221860">
    <property type="component" value="Unassembled WGS sequence"/>
</dbReference>
<keyword evidence="3" id="KW-0378">Hydrolase</keyword>
<dbReference type="RefSeq" id="WP_099276299.1">
    <property type="nucleotide sequence ID" value="NZ_KZ304956.1"/>
</dbReference>
<feature type="compositionally biased region" description="Basic and acidic residues" evidence="1">
    <location>
        <begin position="122"/>
        <end position="136"/>
    </location>
</feature>
<dbReference type="OrthoDB" id="5292295at2"/>
<evidence type="ECO:0000313" key="3">
    <source>
        <dbReference type="EMBL" id="PHP28009.1"/>
    </source>
</evidence>
<feature type="domain" description="HNH nuclease" evidence="2">
    <location>
        <begin position="48"/>
        <end position="103"/>
    </location>
</feature>
<evidence type="ECO:0000256" key="1">
    <source>
        <dbReference type="SAM" id="MobiDB-lite"/>
    </source>
</evidence>
<reference evidence="3 4" key="1">
    <citation type="submission" date="2017-08" db="EMBL/GenBank/DDBJ databases">
        <title>Draft Genome Sequence of Loktanella cinnabarina Strain XM1, Isolated from Coastal Surface Water.</title>
        <authorList>
            <person name="Ma R."/>
            <person name="Wang J."/>
            <person name="Wang Q."/>
            <person name="Ma Z."/>
            <person name="Li J."/>
            <person name="Chen L."/>
        </authorList>
    </citation>
    <scope>NUCLEOTIDE SEQUENCE [LARGE SCALE GENOMIC DNA]</scope>
    <source>
        <strain evidence="3 4">XM1</strain>
    </source>
</reference>
<accession>A0A2G1MGX8</accession>
<dbReference type="PANTHER" id="PTHR41286:SF1">
    <property type="entry name" value="HNH NUCLEASE YAJD-RELATED"/>
    <property type="match status" value="1"/>
</dbReference>
<gene>
    <name evidence="3" type="ORF">CJ301_08475</name>
</gene>
<dbReference type="PANTHER" id="PTHR41286">
    <property type="entry name" value="HNH NUCLEASE YAJD-RELATED"/>
    <property type="match status" value="1"/>
</dbReference>
<feature type="region of interest" description="Disordered" evidence="1">
    <location>
        <begin position="105"/>
        <end position="136"/>
    </location>
</feature>
<name>A0A2G1MGX8_9RHOB</name>
<dbReference type="InterPro" id="IPR003615">
    <property type="entry name" value="HNH_nuc"/>
</dbReference>
<comment type="caution">
    <text evidence="3">The sequence shown here is derived from an EMBL/GenBank/DDBJ whole genome shotgun (WGS) entry which is preliminary data.</text>
</comment>
<organism evidence="3 4">
    <name type="scientific">Limimaricola cinnabarinus</name>
    <dbReference type="NCBI Taxonomy" id="1125964"/>
    <lineage>
        <taxon>Bacteria</taxon>
        <taxon>Pseudomonadati</taxon>
        <taxon>Pseudomonadota</taxon>
        <taxon>Alphaproteobacteria</taxon>
        <taxon>Rhodobacterales</taxon>
        <taxon>Paracoccaceae</taxon>
        <taxon>Limimaricola</taxon>
    </lineage>
</organism>
<protein>
    <submittedName>
        <fullName evidence="3">HNH endonuclease</fullName>
    </submittedName>
</protein>
<sequence>MGRLKQLGQPLRSLKPRLSYVERPSESRERDARHAWRSWYKTARWQALRWEVLVEAAFTCIRCKRVESDTSLLVADHKVAHRGDPALFWDRRNLQCLCKWCHDSAKQREERRGSGQSASNRTKGEGGVETWKGRDL</sequence>
<dbReference type="AlphaFoldDB" id="A0A2G1MGX8"/>
<keyword evidence="3" id="KW-0540">Nuclease</keyword>
<dbReference type="SMART" id="SM00507">
    <property type="entry name" value="HNHc"/>
    <property type="match status" value="1"/>
</dbReference>
<dbReference type="GO" id="GO:0005829">
    <property type="term" value="C:cytosol"/>
    <property type="evidence" value="ECO:0007669"/>
    <property type="project" value="TreeGrafter"/>
</dbReference>
<dbReference type="EMBL" id="NQWH01000010">
    <property type="protein sequence ID" value="PHP28009.1"/>
    <property type="molecule type" value="Genomic_DNA"/>
</dbReference>
<dbReference type="Gene3D" id="1.10.30.50">
    <property type="match status" value="1"/>
</dbReference>
<evidence type="ECO:0000259" key="2">
    <source>
        <dbReference type="SMART" id="SM00507"/>
    </source>
</evidence>
<proteinExistence type="predicted"/>
<evidence type="ECO:0000313" key="4">
    <source>
        <dbReference type="Proteomes" id="UP000221860"/>
    </source>
</evidence>
<dbReference type="GO" id="GO:0004519">
    <property type="term" value="F:endonuclease activity"/>
    <property type="evidence" value="ECO:0007669"/>
    <property type="project" value="UniProtKB-KW"/>
</dbReference>
<keyword evidence="4" id="KW-1185">Reference proteome</keyword>
<keyword evidence="3" id="KW-0255">Endonuclease</keyword>